<dbReference type="AlphaFoldDB" id="A0A432NUU0"/>
<dbReference type="EMBL" id="RIBW01000002">
    <property type="protein sequence ID" value="RUM03328.1"/>
    <property type="molecule type" value="Genomic_DNA"/>
</dbReference>
<proteinExistence type="predicted"/>
<name>A0A432NUU0_9HYPH</name>
<feature type="compositionally biased region" description="Low complexity" evidence="1">
    <location>
        <begin position="23"/>
        <end position="33"/>
    </location>
</feature>
<comment type="caution">
    <text evidence="2">The sequence shown here is derived from an EMBL/GenBank/DDBJ whole genome shotgun (WGS) entry which is preliminary data.</text>
</comment>
<evidence type="ECO:0000256" key="1">
    <source>
        <dbReference type="SAM" id="MobiDB-lite"/>
    </source>
</evidence>
<accession>A0A432NUU0</accession>
<reference evidence="2 3" key="1">
    <citation type="journal article" date="2015" name="Int. J. Syst. Evol. Microbiol.">
        <title>Rhizobium anhuiense sp. nov., isolated from effective nodules of Vicia faba and Pisum sativum.</title>
        <authorList>
            <person name="Zhang Y.J."/>
            <person name="Zheng W.T."/>
            <person name="Everall I."/>
            <person name="Young J.P."/>
            <person name="Zhang X.X."/>
            <person name="Tian C.F."/>
            <person name="Sui X.H."/>
            <person name="Wang E.T."/>
            <person name="Chen W.X."/>
        </authorList>
    </citation>
    <scope>NUCLEOTIDE SEQUENCE [LARGE SCALE GENOMIC DNA]</scope>
    <source>
        <strain evidence="2 3">CCBAU 23252</strain>
    </source>
</reference>
<sequence>MSAFQEPRLRQKQAANCPSSGCAGRAAPHPAAATDRGRATGLDPSFGPTLAGRRDEATTSPPPAHVSQGTSPLPVKTGRG</sequence>
<evidence type="ECO:0000313" key="3">
    <source>
        <dbReference type="Proteomes" id="UP000273611"/>
    </source>
</evidence>
<protein>
    <submittedName>
        <fullName evidence="2">Uncharacterized protein</fullName>
    </submittedName>
</protein>
<gene>
    <name evidence="2" type="ORF">EEQ99_09090</name>
</gene>
<organism evidence="2 3">
    <name type="scientific">Rhizobium anhuiense</name>
    <dbReference type="NCBI Taxonomy" id="1184720"/>
    <lineage>
        <taxon>Bacteria</taxon>
        <taxon>Pseudomonadati</taxon>
        <taxon>Pseudomonadota</taxon>
        <taxon>Alphaproteobacteria</taxon>
        <taxon>Hyphomicrobiales</taxon>
        <taxon>Rhizobiaceae</taxon>
        <taxon>Rhizobium/Agrobacterium group</taxon>
        <taxon>Rhizobium</taxon>
    </lineage>
</organism>
<evidence type="ECO:0000313" key="2">
    <source>
        <dbReference type="EMBL" id="RUM03328.1"/>
    </source>
</evidence>
<feature type="region of interest" description="Disordered" evidence="1">
    <location>
        <begin position="1"/>
        <end position="80"/>
    </location>
</feature>
<dbReference type="Proteomes" id="UP000273611">
    <property type="component" value="Unassembled WGS sequence"/>
</dbReference>